<sequence>MKDILEKYEPIIGLEIHVQLNTHSKAYSSDSTTYGGMPNTQTNAISLGHPGTLPMVNSSVIEFAVRLGIATNCDIRERNEYARKNYFYADLPKGYQVTQDTTPICTNGYVEIKDADDNPKRIGLTRIHMEEDSGKSIHDIDPFNTLIDLNRAGVALLEIVSEPDFRNGQEAYNYLQEMRQLVRYLDISDGNMEEGSLRCDVNVSIRPRGREKFGTKVEVKNMNSFRNVQKAIDFEIKRQYEVYESGGEVLQQTMTFDAGSGETRLLRAKEDAHDYRYFPEPDLQPILVKEDYVSQVKSELPPLPKELLAKYQEMGLSAYDAALLTETKEIALYFEEVIKHTKNHKAAANWMMGSVKSYMNDRAITIEEFPVKPNTIAELIGMVENGVVSNSAANGDLFKGLIESPEKAPEALAKELNLIQESDSDALLELVKEALAKYPAKVEEYKAGKKGLMGLFMGEVMKLSHGKADPKVTSKLVQQELEK</sequence>
<accession>G8R6J4</accession>
<evidence type="ECO:0000313" key="14">
    <source>
        <dbReference type="Proteomes" id="UP000005631"/>
    </source>
</evidence>
<dbReference type="GO" id="GO:0050566">
    <property type="term" value="F:asparaginyl-tRNA synthase (glutamine-hydrolyzing) activity"/>
    <property type="evidence" value="ECO:0007669"/>
    <property type="project" value="RHEA"/>
</dbReference>
<evidence type="ECO:0000256" key="1">
    <source>
        <dbReference type="ARBA" id="ARBA00005306"/>
    </source>
</evidence>
<dbReference type="SMART" id="SM00845">
    <property type="entry name" value="GatB_Yqey"/>
    <property type="match status" value="1"/>
</dbReference>
<comment type="similarity">
    <text evidence="1 11">Belongs to the GatB/GatE family. GatB subfamily.</text>
</comment>
<dbReference type="InterPro" id="IPR018027">
    <property type="entry name" value="Asn/Gln_amidotransferase"/>
</dbReference>
<dbReference type="NCBIfam" id="NF004012">
    <property type="entry name" value="PRK05477.1-2"/>
    <property type="match status" value="1"/>
</dbReference>
<dbReference type="GO" id="GO:0005524">
    <property type="term" value="F:ATP binding"/>
    <property type="evidence" value="ECO:0007669"/>
    <property type="project" value="UniProtKB-KW"/>
</dbReference>
<evidence type="ECO:0000313" key="13">
    <source>
        <dbReference type="EMBL" id="AEV34457.1"/>
    </source>
</evidence>
<comment type="subunit">
    <text evidence="2 11">Heterotrimer of A, B and C subunits.</text>
</comment>
<evidence type="ECO:0000256" key="8">
    <source>
        <dbReference type="ARBA" id="ARBA00024799"/>
    </source>
</evidence>
<dbReference type="EMBL" id="CP003156">
    <property type="protein sequence ID" value="AEV34457.1"/>
    <property type="molecule type" value="Genomic_DNA"/>
</dbReference>
<dbReference type="HOGENOM" id="CLU_019240_0_0_10"/>
<dbReference type="InterPro" id="IPR023168">
    <property type="entry name" value="GatB_Yqey_C_2"/>
</dbReference>
<reference evidence="13 14" key="1">
    <citation type="journal article" date="2012" name="Stand. Genomic Sci.">
        <title>Genome sequence of the orange-pigmented seawater bacterium Owenweeksia hongkongensis type strain (UST20020801(T)).</title>
        <authorList>
            <person name="Riedel T."/>
            <person name="Held B."/>
            <person name="Nolan M."/>
            <person name="Lucas S."/>
            <person name="Lapidus A."/>
            <person name="Tice H."/>
            <person name="Del Rio T.G."/>
            <person name="Cheng J.F."/>
            <person name="Han C."/>
            <person name="Tapia R."/>
            <person name="Goodwin L.A."/>
            <person name="Pitluck S."/>
            <person name="Liolios K."/>
            <person name="Mavromatis K."/>
            <person name="Pagani I."/>
            <person name="Ivanova N."/>
            <person name="Mikhailova N."/>
            <person name="Pati A."/>
            <person name="Chen A."/>
            <person name="Palaniappan K."/>
            <person name="Rohde M."/>
            <person name="Tindall B.J."/>
            <person name="Detter J.C."/>
            <person name="Goker M."/>
            <person name="Woyke T."/>
            <person name="Bristow J."/>
            <person name="Eisen J.A."/>
            <person name="Markowitz V."/>
            <person name="Hugenholtz P."/>
            <person name="Klenk H.P."/>
            <person name="Kyrpides N.C."/>
        </authorList>
    </citation>
    <scope>NUCLEOTIDE SEQUENCE</scope>
    <source>
        <strain evidence="14">DSM 17368 / JCM 12287 / NRRL B-23963</strain>
    </source>
</reference>
<evidence type="ECO:0000256" key="2">
    <source>
        <dbReference type="ARBA" id="ARBA00011123"/>
    </source>
</evidence>
<dbReference type="NCBIfam" id="TIGR00133">
    <property type="entry name" value="gatB"/>
    <property type="match status" value="1"/>
</dbReference>
<dbReference type="PROSITE" id="PS01234">
    <property type="entry name" value="GATB"/>
    <property type="match status" value="1"/>
</dbReference>
<dbReference type="Pfam" id="PF02637">
    <property type="entry name" value="GatB_Yqey"/>
    <property type="match status" value="1"/>
</dbReference>
<dbReference type="GO" id="GO:0006412">
    <property type="term" value="P:translation"/>
    <property type="evidence" value="ECO:0007669"/>
    <property type="project" value="UniProtKB-UniRule"/>
</dbReference>
<dbReference type="SUPFAM" id="SSF89095">
    <property type="entry name" value="GatB/YqeY motif"/>
    <property type="match status" value="1"/>
</dbReference>
<dbReference type="KEGG" id="oho:Oweho_3509"/>
<dbReference type="OrthoDB" id="9804078at2"/>
<dbReference type="Pfam" id="PF02934">
    <property type="entry name" value="GatB_N"/>
    <property type="match status" value="1"/>
</dbReference>
<dbReference type="InterPro" id="IPR014746">
    <property type="entry name" value="Gln_synth/guanido_kin_cat_dom"/>
</dbReference>
<dbReference type="InterPro" id="IPR006075">
    <property type="entry name" value="Asn/Gln-tRNA_Trfase_suB/E_cat"/>
</dbReference>
<feature type="domain" description="Asn/Gln amidotransferase" evidence="12">
    <location>
        <begin position="332"/>
        <end position="481"/>
    </location>
</feature>
<dbReference type="PANTHER" id="PTHR11659:SF4">
    <property type="entry name" value="ASPARTYL_GLUTAMYL-TRNA(GLN) AMIDOTRANSFERASE SUBUNIT B_E CATALYTIC DOMAIN-CONTAINING PROTEIN"/>
    <property type="match status" value="1"/>
</dbReference>
<evidence type="ECO:0000256" key="10">
    <source>
        <dbReference type="ARBA" id="ARBA00047913"/>
    </source>
</evidence>
<keyword evidence="5 11" id="KW-0547">Nucleotide-binding</keyword>
<evidence type="ECO:0000256" key="9">
    <source>
        <dbReference type="ARBA" id="ARBA00047380"/>
    </source>
</evidence>
<dbReference type="SUPFAM" id="SSF55931">
    <property type="entry name" value="Glutamine synthetase/guanido kinase"/>
    <property type="match status" value="1"/>
</dbReference>
<dbReference type="PATRIC" id="fig|926562.3.peg.3529"/>
<evidence type="ECO:0000256" key="11">
    <source>
        <dbReference type="HAMAP-Rule" id="MF_00121"/>
    </source>
</evidence>
<dbReference type="RefSeq" id="WP_014203804.1">
    <property type="nucleotide sequence ID" value="NC_016599.1"/>
</dbReference>
<dbReference type="STRING" id="926562.Oweho_3509"/>
<evidence type="ECO:0000256" key="6">
    <source>
        <dbReference type="ARBA" id="ARBA00022840"/>
    </source>
</evidence>
<dbReference type="HAMAP" id="MF_00121">
    <property type="entry name" value="GatB"/>
    <property type="match status" value="1"/>
</dbReference>
<dbReference type="AlphaFoldDB" id="G8R6J4"/>
<dbReference type="GO" id="GO:0016740">
    <property type="term" value="F:transferase activity"/>
    <property type="evidence" value="ECO:0007669"/>
    <property type="project" value="UniProtKB-KW"/>
</dbReference>
<evidence type="ECO:0000259" key="12">
    <source>
        <dbReference type="SMART" id="SM00845"/>
    </source>
</evidence>
<dbReference type="InterPro" id="IPR017959">
    <property type="entry name" value="Asn/Gln-tRNA_amidoTrfase_suB/E"/>
</dbReference>
<evidence type="ECO:0000256" key="7">
    <source>
        <dbReference type="ARBA" id="ARBA00022917"/>
    </source>
</evidence>
<dbReference type="PANTHER" id="PTHR11659">
    <property type="entry name" value="GLUTAMYL-TRNA GLN AMIDOTRANSFERASE SUBUNIT B MITOCHONDRIAL AND PROKARYOTIC PET112-RELATED"/>
    <property type="match status" value="1"/>
</dbReference>
<dbReference type="EC" id="6.3.5.-" evidence="11"/>
<comment type="function">
    <text evidence="8 11">Allows the formation of correctly charged Asn-tRNA(Asn) or Gln-tRNA(Gln) through the transamidation of misacylated Asp-tRNA(Asn) or Glu-tRNA(Gln) in organisms which lack either or both of asparaginyl-tRNA or glutaminyl-tRNA synthetases. The reaction takes place in the presence of glutamine and ATP through an activated phospho-Asp-tRNA(Asn) or phospho-Glu-tRNA(Gln).</text>
</comment>
<evidence type="ECO:0000256" key="5">
    <source>
        <dbReference type="ARBA" id="ARBA00022741"/>
    </source>
</evidence>
<keyword evidence="14" id="KW-1185">Reference proteome</keyword>
<keyword evidence="13" id="KW-0808">Transferase</keyword>
<evidence type="ECO:0000256" key="3">
    <source>
        <dbReference type="ARBA" id="ARBA00016923"/>
    </source>
</evidence>
<dbReference type="NCBIfam" id="NF004014">
    <property type="entry name" value="PRK05477.1-4"/>
    <property type="match status" value="1"/>
</dbReference>
<dbReference type="InterPro" id="IPR017958">
    <property type="entry name" value="Gln-tRNA_amidoTrfase_suB_CS"/>
</dbReference>
<dbReference type="FunFam" id="1.10.10.410:FF:000001">
    <property type="entry name" value="Aspartyl/glutamyl-tRNA(Asn/Gln) amidotransferase subunit B"/>
    <property type="match status" value="1"/>
</dbReference>
<keyword evidence="4 11" id="KW-0436">Ligase</keyword>
<evidence type="ECO:0000256" key="4">
    <source>
        <dbReference type="ARBA" id="ARBA00022598"/>
    </source>
</evidence>
<dbReference type="GO" id="GO:0050567">
    <property type="term" value="F:glutaminyl-tRNA synthase (glutamine-hydrolyzing) activity"/>
    <property type="evidence" value="ECO:0007669"/>
    <property type="project" value="UniProtKB-UniRule"/>
</dbReference>
<proteinExistence type="inferred from homology"/>
<keyword evidence="7 11" id="KW-0648">Protein biosynthesis</keyword>
<dbReference type="eggNOG" id="COG0064">
    <property type="taxonomic scope" value="Bacteria"/>
</dbReference>
<keyword evidence="6 11" id="KW-0067">ATP-binding</keyword>
<dbReference type="InterPro" id="IPR003789">
    <property type="entry name" value="Asn/Gln_tRNA_amidoTrase-B-like"/>
</dbReference>
<dbReference type="Proteomes" id="UP000005631">
    <property type="component" value="Chromosome"/>
</dbReference>
<gene>
    <name evidence="11" type="primary">gatB</name>
    <name evidence="13" type="ordered locus">Oweho_3509</name>
</gene>
<name>G8R6J4_OWEHD</name>
<dbReference type="InterPro" id="IPR004413">
    <property type="entry name" value="GatB"/>
</dbReference>
<comment type="catalytic activity">
    <reaction evidence="9 11">
        <text>L-aspartyl-tRNA(Asn) + L-glutamine + ATP + H2O = L-asparaginyl-tRNA(Asn) + L-glutamate + ADP + phosphate + 2 H(+)</text>
        <dbReference type="Rhea" id="RHEA:14513"/>
        <dbReference type="Rhea" id="RHEA-COMP:9674"/>
        <dbReference type="Rhea" id="RHEA-COMP:9677"/>
        <dbReference type="ChEBI" id="CHEBI:15377"/>
        <dbReference type="ChEBI" id="CHEBI:15378"/>
        <dbReference type="ChEBI" id="CHEBI:29985"/>
        <dbReference type="ChEBI" id="CHEBI:30616"/>
        <dbReference type="ChEBI" id="CHEBI:43474"/>
        <dbReference type="ChEBI" id="CHEBI:58359"/>
        <dbReference type="ChEBI" id="CHEBI:78515"/>
        <dbReference type="ChEBI" id="CHEBI:78516"/>
        <dbReference type="ChEBI" id="CHEBI:456216"/>
    </reaction>
</comment>
<comment type="catalytic activity">
    <reaction evidence="10 11">
        <text>L-glutamyl-tRNA(Gln) + L-glutamine + ATP + H2O = L-glutaminyl-tRNA(Gln) + L-glutamate + ADP + phosphate + H(+)</text>
        <dbReference type="Rhea" id="RHEA:17521"/>
        <dbReference type="Rhea" id="RHEA-COMP:9681"/>
        <dbReference type="Rhea" id="RHEA-COMP:9684"/>
        <dbReference type="ChEBI" id="CHEBI:15377"/>
        <dbReference type="ChEBI" id="CHEBI:15378"/>
        <dbReference type="ChEBI" id="CHEBI:29985"/>
        <dbReference type="ChEBI" id="CHEBI:30616"/>
        <dbReference type="ChEBI" id="CHEBI:43474"/>
        <dbReference type="ChEBI" id="CHEBI:58359"/>
        <dbReference type="ChEBI" id="CHEBI:78520"/>
        <dbReference type="ChEBI" id="CHEBI:78521"/>
        <dbReference type="ChEBI" id="CHEBI:456216"/>
    </reaction>
</comment>
<organism evidence="13 14">
    <name type="scientific">Owenweeksia hongkongensis (strain DSM 17368 / CIP 108786 / JCM 12287 / NRRL B-23963 / UST20020801)</name>
    <dbReference type="NCBI Taxonomy" id="926562"/>
    <lineage>
        <taxon>Bacteria</taxon>
        <taxon>Pseudomonadati</taxon>
        <taxon>Bacteroidota</taxon>
        <taxon>Flavobacteriia</taxon>
        <taxon>Flavobacteriales</taxon>
        <taxon>Owenweeksiaceae</taxon>
        <taxon>Owenweeksia</taxon>
    </lineage>
</organism>
<dbReference type="Gene3D" id="1.10.10.410">
    <property type="match status" value="1"/>
</dbReference>
<protein>
    <recommendedName>
        <fullName evidence="3 11">Aspartyl/glutamyl-tRNA(Asn/Gln) amidotransferase subunit B</fullName>
        <shortName evidence="11">Asp/Glu-ADT subunit B</shortName>
        <ecNumber evidence="11">6.3.5.-</ecNumber>
    </recommendedName>
</protein>